<name>A0ABR4ZYW2_9BACT</name>
<proteinExistence type="predicted"/>
<comment type="caution">
    <text evidence="1">The sequence shown here is derived from an EMBL/GenBank/DDBJ whole genome shotgun (WGS) entry which is preliminary data.</text>
</comment>
<protein>
    <submittedName>
        <fullName evidence="1">Uncharacterized protein</fullName>
    </submittedName>
</protein>
<gene>
    <name evidence="1" type="ORF">A946_05630</name>
</gene>
<evidence type="ECO:0000313" key="1">
    <source>
        <dbReference type="EMBL" id="KIE58883.1"/>
    </source>
</evidence>
<keyword evidence="2" id="KW-1185">Reference proteome</keyword>
<evidence type="ECO:0000313" key="2">
    <source>
        <dbReference type="Proteomes" id="UP000031594"/>
    </source>
</evidence>
<sequence length="78" mass="8929">MPCFSIKLWSVFLVAGGGKIERKQIFGISKSSSSWIIRKTSNRPAAASGRSAKRFYLVEFVFPLLTFLKEDKKNSWHF</sequence>
<organism evidence="1 2">
    <name type="scientific">Methylacidiphilum kamchatkense Kam1</name>
    <dbReference type="NCBI Taxonomy" id="1202785"/>
    <lineage>
        <taxon>Bacteria</taxon>
        <taxon>Pseudomonadati</taxon>
        <taxon>Verrucomicrobiota</taxon>
        <taxon>Methylacidiphilae</taxon>
        <taxon>Methylacidiphilales</taxon>
        <taxon>Methylacidiphilaceae</taxon>
        <taxon>Methylacidiphilum (ex Ratnadevi et al. 2023)</taxon>
    </lineage>
</organism>
<accession>A0ABR4ZYW2</accession>
<dbReference type="Proteomes" id="UP000031594">
    <property type="component" value="Unassembled WGS sequence"/>
</dbReference>
<dbReference type="EMBL" id="JQNX01000003">
    <property type="protein sequence ID" value="KIE58883.1"/>
    <property type="molecule type" value="Genomic_DNA"/>
</dbReference>
<reference evidence="1 2" key="1">
    <citation type="submission" date="2014-08" db="EMBL/GenBank/DDBJ databases">
        <title>Methylacidiphilum kamchatkense strain Kam1 draft genome sequence.</title>
        <authorList>
            <person name="Birkeland N.-K."/>
            <person name="Erikstad H.A."/>
        </authorList>
    </citation>
    <scope>NUCLEOTIDE SEQUENCE [LARGE SCALE GENOMIC DNA]</scope>
    <source>
        <strain evidence="1 2">Kam1</strain>
    </source>
</reference>